<keyword evidence="2" id="KW-0812">Transmembrane</keyword>
<dbReference type="AlphaFoldDB" id="A0AAW0F8T8"/>
<feature type="transmembrane region" description="Helical" evidence="2">
    <location>
        <begin position="454"/>
        <end position="479"/>
    </location>
</feature>
<feature type="region of interest" description="Disordered" evidence="1">
    <location>
        <begin position="1"/>
        <end position="26"/>
    </location>
</feature>
<feature type="transmembrane region" description="Helical" evidence="2">
    <location>
        <begin position="531"/>
        <end position="552"/>
    </location>
</feature>
<name>A0AAW0F8T8_9TRYP</name>
<feature type="transmembrane region" description="Helical" evidence="2">
    <location>
        <begin position="629"/>
        <end position="649"/>
    </location>
</feature>
<feature type="transmembrane region" description="Helical" evidence="2">
    <location>
        <begin position="491"/>
        <end position="511"/>
    </location>
</feature>
<gene>
    <name evidence="3" type="ORF">NESM_000261300</name>
</gene>
<dbReference type="EMBL" id="JAECZO010000022">
    <property type="protein sequence ID" value="KAK7201937.1"/>
    <property type="molecule type" value="Genomic_DNA"/>
</dbReference>
<reference evidence="3 4" key="1">
    <citation type="journal article" date="2021" name="MBio">
        <title>A New Model Trypanosomatid, Novymonas esmeraldas: Genomic Perception of Its 'Candidatus Pandoraea novymonadis' Endosymbiont.</title>
        <authorList>
            <person name="Zakharova A."/>
            <person name="Saura A."/>
            <person name="Butenko A."/>
            <person name="Podesvova L."/>
            <person name="Warmusova S."/>
            <person name="Kostygov A.Y."/>
            <person name="Nenarokova A."/>
            <person name="Lukes J."/>
            <person name="Opperdoes F.R."/>
            <person name="Yurchenko V."/>
        </authorList>
    </citation>
    <scope>NUCLEOTIDE SEQUENCE [LARGE SCALE GENOMIC DNA]</scope>
    <source>
        <strain evidence="3 4">E262AT.01</strain>
    </source>
</reference>
<feature type="region of interest" description="Disordered" evidence="1">
    <location>
        <begin position="400"/>
        <end position="425"/>
    </location>
</feature>
<keyword evidence="2" id="KW-0472">Membrane</keyword>
<evidence type="ECO:0000256" key="1">
    <source>
        <dbReference type="SAM" id="MobiDB-lite"/>
    </source>
</evidence>
<keyword evidence="4" id="KW-1185">Reference proteome</keyword>
<comment type="caution">
    <text evidence="3">The sequence shown here is derived from an EMBL/GenBank/DDBJ whole genome shotgun (WGS) entry which is preliminary data.</text>
</comment>
<accession>A0AAW0F8T8</accession>
<organism evidence="3 4">
    <name type="scientific">Novymonas esmeraldas</name>
    <dbReference type="NCBI Taxonomy" id="1808958"/>
    <lineage>
        <taxon>Eukaryota</taxon>
        <taxon>Discoba</taxon>
        <taxon>Euglenozoa</taxon>
        <taxon>Kinetoplastea</taxon>
        <taxon>Metakinetoplastina</taxon>
        <taxon>Trypanosomatida</taxon>
        <taxon>Trypanosomatidae</taxon>
        <taxon>Novymonas</taxon>
    </lineage>
</organism>
<sequence length="665" mass="73560">MPHGAHPVESVRLRGPPSTQWSSNEPIDDHEAASVAFPLALSEVTTTEYSPDEQRTASTQPTNLLCEDQGNLERLAMAVDMQGRVQRQASGLTRGSHRGDGDGDTATAALLAKVQLHLYTIPQALPPLSSPELRLIGRCVSFRATRRVEGTVVTRYYSGVVGLVTVQSVLLFHAHLFASADFKAYRRHHRRLYRRVRRLEHERAEQRQGSANVRLVPYGKEGAVGVDARDRLGVAVDPTLACELHIEHGGLSPSDAVRVVPPTAFPGRHQRRLTGAEFERVTVGPFAFLAVQRRSIEDVRFHLDPTSAAGPLFQKPERAAQDEQRLRLLVRRYLVYTSVGDNAAHVPLVRFVEAHGGFVLQPGADNAASTLRPTASRLGEMAAEELRVLLQLHTALTDERRRRRATQSAMDTMDEVEQQQRRRQRQAEQQLELQDSLFKHTGVAYFTRIPQLTFYGGLFGCFVVLVSVVFVSISHGVMAADALSRSYMRRLLPYDIVAVVVWMLCFVFIAYNATQLCFPLLDRPVCLFSRVAATCLVIAAAVMIVVITGVHLREDALRSVMVNGVSTAELCAYYRTHVCSGFRQPCAASDSTAASDPLCRCDELASSYSDVPCHTHFFPSVMSLSVPTMVLACLALVVAVYTAALLPLLKPRVNALSRHHLHALW</sequence>
<proteinExistence type="predicted"/>
<evidence type="ECO:0000256" key="2">
    <source>
        <dbReference type="SAM" id="Phobius"/>
    </source>
</evidence>
<evidence type="ECO:0000313" key="3">
    <source>
        <dbReference type="EMBL" id="KAK7201937.1"/>
    </source>
</evidence>
<evidence type="ECO:0000313" key="4">
    <source>
        <dbReference type="Proteomes" id="UP001430356"/>
    </source>
</evidence>
<protein>
    <submittedName>
        <fullName evidence="3">Uncharacterized protein</fullName>
    </submittedName>
</protein>
<dbReference type="Proteomes" id="UP001430356">
    <property type="component" value="Unassembled WGS sequence"/>
</dbReference>
<keyword evidence="2" id="KW-1133">Transmembrane helix</keyword>